<dbReference type="RefSeq" id="WP_183928453.1">
    <property type="nucleotide sequence ID" value="NZ_JACIGM010000014.1"/>
</dbReference>
<reference evidence="1 2" key="1">
    <citation type="submission" date="2020-08" db="EMBL/GenBank/DDBJ databases">
        <title>Genomic Encyclopedia of Type Strains, Phase IV (KMG-V): Genome sequencing to study the core and pangenomes of soil and plant-associated prokaryotes.</title>
        <authorList>
            <person name="Whitman W."/>
        </authorList>
    </citation>
    <scope>NUCLEOTIDE SEQUENCE [LARGE SCALE GENOMIC DNA]</scope>
    <source>
        <strain evidence="1 2">SEMIA 402</strain>
    </source>
</reference>
<proteinExistence type="predicted"/>
<evidence type="ECO:0000313" key="2">
    <source>
        <dbReference type="Proteomes" id="UP000533641"/>
    </source>
</evidence>
<comment type="caution">
    <text evidence="1">The sequence shown here is derived from an EMBL/GenBank/DDBJ whole genome shotgun (WGS) entry which is preliminary data.</text>
</comment>
<protein>
    <recommendedName>
        <fullName evidence="3">HNH endonuclease</fullName>
    </recommendedName>
</protein>
<gene>
    <name evidence="1" type="ORF">GGE12_005566</name>
</gene>
<dbReference type="Gene3D" id="1.10.30.50">
    <property type="match status" value="1"/>
</dbReference>
<evidence type="ECO:0008006" key="3">
    <source>
        <dbReference type="Google" id="ProtNLM"/>
    </source>
</evidence>
<dbReference type="AlphaFoldDB" id="A0A7W6RSS5"/>
<evidence type="ECO:0000313" key="1">
    <source>
        <dbReference type="EMBL" id="MBB4277757.1"/>
    </source>
</evidence>
<accession>A0A7W6RSS5</accession>
<dbReference type="Proteomes" id="UP000533641">
    <property type="component" value="Unassembled WGS sequence"/>
</dbReference>
<sequence>MKFHTSNLTSDTPKSCAFCGRPFNPVSFDHYAPKHVYPAAALDFRVENLVYSCAECNRSAPREVQFTVYLSALLKGHPDFHDVEIEVLLDSDVRYRADIVAFKGKKRAQKKLIIECKGFAEFTPSRVRTTLDQLERYHALAGDSQLILAFPGMMDEKSEIAFKEADVEVWDALRIFDMFESQIAEAADQIFQKVFLEIRDRVTFEQRLIKRLKNCPAGPDHWIDYQDLIGLILKHLFCPPLTDPLVEHSDANKINRRDFIFPNYTDEKFWRFLRERYSADYIVVDAKNHAKRIKKEHVSQLSNYLKGAGVGKFGMIACRFGPDRGAATTAREQWLLYEKLVIFITNHDLERMLLAKAAQGDPTQIISDIIQDFRLSI</sequence>
<dbReference type="EMBL" id="JACIGM010000014">
    <property type="protein sequence ID" value="MBB4277757.1"/>
    <property type="molecule type" value="Genomic_DNA"/>
</dbReference>
<organism evidence="1 2">
    <name type="scientific">Rhizobium mongolense</name>
    <dbReference type="NCBI Taxonomy" id="57676"/>
    <lineage>
        <taxon>Bacteria</taxon>
        <taxon>Pseudomonadati</taxon>
        <taxon>Pseudomonadota</taxon>
        <taxon>Alphaproteobacteria</taxon>
        <taxon>Hyphomicrobiales</taxon>
        <taxon>Rhizobiaceae</taxon>
        <taxon>Rhizobium/Agrobacterium group</taxon>
        <taxon>Rhizobium</taxon>
    </lineage>
</organism>
<name>A0A7W6RSS5_9HYPH</name>